<feature type="non-terminal residue" evidence="2">
    <location>
        <position position="1"/>
    </location>
</feature>
<organism evidence="2 3">
    <name type="scientific">Olea europaea subsp. europaea</name>
    <dbReference type="NCBI Taxonomy" id="158383"/>
    <lineage>
        <taxon>Eukaryota</taxon>
        <taxon>Viridiplantae</taxon>
        <taxon>Streptophyta</taxon>
        <taxon>Embryophyta</taxon>
        <taxon>Tracheophyta</taxon>
        <taxon>Spermatophyta</taxon>
        <taxon>Magnoliopsida</taxon>
        <taxon>eudicotyledons</taxon>
        <taxon>Gunneridae</taxon>
        <taxon>Pentapetalae</taxon>
        <taxon>asterids</taxon>
        <taxon>lamiids</taxon>
        <taxon>Lamiales</taxon>
        <taxon>Oleaceae</taxon>
        <taxon>Oleeae</taxon>
        <taxon>Olea</taxon>
    </lineage>
</organism>
<feature type="compositionally biased region" description="Basic residues" evidence="1">
    <location>
        <begin position="1"/>
        <end position="11"/>
    </location>
</feature>
<evidence type="ECO:0000256" key="1">
    <source>
        <dbReference type="SAM" id="MobiDB-lite"/>
    </source>
</evidence>
<dbReference type="AlphaFoldDB" id="A0A8S0TJJ8"/>
<sequence length="50" mass="5747">RVRDFKQRRRVSANSWGIPSRSGPPKKKKHSGPAWRNTAPGNGRTYRETL</sequence>
<feature type="region of interest" description="Disordered" evidence="1">
    <location>
        <begin position="1"/>
        <end position="50"/>
    </location>
</feature>
<feature type="non-terminal residue" evidence="2">
    <location>
        <position position="50"/>
    </location>
</feature>
<evidence type="ECO:0000313" key="2">
    <source>
        <dbReference type="EMBL" id="CAA3004945.1"/>
    </source>
</evidence>
<dbReference type="Gramene" id="OE9A086404T1">
    <property type="protein sequence ID" value="OE9A086404C1"/>
    <property type="gene ID" value="OE9A086404"/>
</dbReference>
<proteinExistence type="predicted"/>
<keyword evidence="3" id="KW-1185">Reference proteome</keyword>
<dbReference type="Proteomes" id="UP000594638">
    <property type="component" value="Unassembled WGS sequence"/>
</dbReference>
<gene>
    <name evidence="2" type="ORF">OLEA9_A086404</name>
</gene>
<name>A0A8S0TJJ8_OLEEU</name>
<accession>A0A8S0TJJ8</accession>
<evidence type="ECO:0000313" key="3">
    <source>
        <dbReference type="Proteomes" id="UP000594638"/>
    </source>
</evidence>
<comment type="caution">
    <text evidence="2">The sequence shown here is derived from an EMBL/GenBank/DDBJ whole genome shotgun (WGS) entry which is preliminary data.</text>
</comment>
<protein>
    <submittedName>
        <fullName evidence="2">Uncharacterized protein</fullName>
    </submittedName>
</protein>
<reference evidence="2 3" key="1">
    <citation type="submission" date="2019-12" db="EMBL/GenBank/DDBJ databases">
        <authorList>
            <person name="Alioto T."/>
            <person name="Alioto T."/>
            <person name="Gomez Garrido J."/>
        </authorList>
    </citation>
    <scope>NUCLEOTIDE SEQUENCE [LARGE SCALE GENOMIC DNA]</scope>
</reference>
<dbReference type="EMBL" id="CACTIH010006974">
    <property type="protein sequence ID" value="CAA3004945.1"/>
    <property type="molecule type" value="Genomic_DNA"/>
</dbReference>